<dbReference type="AlphaFoldDB" id="X1IPX9"/>
<accession>X1IPX9</accession>
<feature type="non-terminal residue" evidence="1">
    <location>
        <position position="1"/>
    </location>
</feature>
<proteinExistence type="predicted"/>
<feature type="non-terminal residue" evidence="1">
    <location>
        <position position="158"/>
    </location>
</feature>
<comment type="caution">
    <text evidence="1">The sequence shown here is derived from an EMBL/GenBank/DDBJ whole genome shotgun (WGS) entry which is preliminary data.</text>
</comment>
<gene>
    <name evidence="1" type="ORF">S03H2_68551</name>
</gene>
<protein>
    <submittedName>
        <fullName evidence="1">Uncharacterized protein</fullName>
    </submittedName>
</protein>
<name>X1IPX9_9ZZZZ</name>
<evidence type="ECO:0000313" key="1">
    <source>
        <dbReference type="EMBL" id="GAH84476.1"/>
    </source>
</evidence>
<dbReference type="EMBL" id="BARU01045090">
    <property type="protein sequence ID" value="GAH84476.1"/>
    <property type="molecule type" value="Genomic_DNA"/>
</dbReference>
<reference evidence="1" key="1">
    <citation type="journal article" date="2014" name="Front. Microbiol.">
        <title>High frequency of phylogenetically diverse reductive dehalogenase-homologous genes in deep subseafloor sedimentary metagenomes.</title>
        <authorList>
            <person name="Kawai M."/>
            <person name="Futagami T."/>
            <person name="Toyoda A."/>
            <person name="Takaki Y."/>
            <person name="Nishi S."/>
            <person name="Hori S."/>
            <person name="Arai W."/>
            <person name="Tsubouchi T."/>
            <person name="Morono Y."/>
            <person name="Uchiyama I."/>
            <person name="Ito T."/>
            <person name="Fujiyama A."/>
            <person name="Inagaki F."/>
            <person name="Takami H."/>
        </authorList>
    </citation>
    <scope>NUCLEOTIDE SEQUENCE</scope>
    <source>
        <strain evidence="1">Expedition CK06-06</strain>
    </source>
</reference>
<organism evidence="1">
    <name type="scientific">marine sediment metagenome</name>
    <dbReference type="NCBI Taxonomy" id="412755"/>
    <lineage>
        <taxon>unclassified sequences</taxon>
        <taxon>metagenomes</taxon>
        <taxon>ecological metagenomes</taxon>
    </lineage>
</organism>
<sequence length="158" mass="17111">DVTHRVRKTMYGLDADKSNIPAAAGDHYYATDTFIDYVWDGTYWRGGSSFIPRSVDVPDFAVGAFTTDGTWKVNGLDLSGIVPVGAIAVLLETEVSDDAANSLISIIKNAASNYDRITGSVYVANQTIRQKGVVGIDADRLLDYWGTNLVFVAINITV</sequence>